<proteinExistence type="predicted"/>
<keyword evidence="2" id="KW-1185">Reference proteome</keyword>
<dbReference type="AlphaFoldDB" id="A0A835JG12"/>
<dbReference type="EMBL" id="JADGMS010000014">
    <property type="protein sequence ID" value="KAF9668997.1"/>
    <property type="molecule type" value="Genomic_DNA"/>
</dbReference>
<name>A0A835JG12_9ROSI</name>
<dbReference type="Proteomes" id="UP000657918">
    <property type="component" value="Unassembled WGS sequence"/>
</dbReference>
<evidence type="ECO:0000313" key="1">
    <source>
        <dbReference type="EMBL" id="KAF9668997.1"/>
    </source>
</evidence>
<gene>
    <name evidence="1" type="ORF">SADUNF_Sadunf14G0061700</name>
</gene>
<evidence type="ECO:0000313" key="2">
    <source>
        <dbReference type="Proteomes" id="UP000657918"/>
    </source>
</evidence>
<accession>A0A835JG12</accession>
<organism evidence="1 2">
    <name type="scientific">Salix dunnii</name>
    <dbReference type="NCBI Taxonomy" id="1413687"/>
    <lineage>
        <taxon>Eukaryota</taxon>
        <taxon>Viridiplantae</taxon>
        <taxon>Streptophyta</taxon>
        <taxon>Embryophyta</taxon>
        <taxon>Tracheophyta</taxon>
        <taxon>Spermatophyta</taxon>
        <taxon>Magnoliopsida</taxon>
        <taxon>eudicotyledons</taxon>
        <taxon>Gunneridae</taxon>
        <taxon>Pentapetalae</taxon>
        <taxon>rosids</taxon>
        <taxon>fabids</taxon>
        <taxon>Malpighiales</taxon>
        <taxon>Salicaceae</taxon>
        <taxon>Saliceae</taxon>
        <taxon>Salix</taxon>
    </lineage>
</organism>
<protein>
    <submittedName>
        <fullName evidence="1">Uncharacterized protein</fullName>
    </submittedName>
</protein>
<reference evidence="1 2" key="1">
    <citation type="submission" date="2020-10" db="EMBL/GenBank/DDBJ databases">
        <title>Plant Genome Project.</title>
        <authorList>
            <person name="Zhang R.-G."/>
        </authorList>
    </citation>
    <scope>NUCLEOTIDE SEQUENCE [LARGE SCALE GENOMIC DNA]</scope>
    <source>
        <strain evidence="1">FAFU-HL-1</strain>
        <tissue evidence="1">Leaf</tissue>
    </source>
</reference>
<sequence length="86" mass="10055">MDPVTGYFICSKRALHCFGVEQLARKRPIYGRETVYIRAYRRCHFPSGHLESLQSPSWKHPHDISVYKAGQVVQKSLFYLYGCPMF</sequence>
<comment type="caution">
    <text evidence="1">The sequence shown here is derived from an EMBL/GenBank/DDBJ whole genome shotgun (WGS) entry which is preliminary data.</text>
</comment>